<name>A0A0N1HAM6_9EURO</name>
<evidence type="ECO:0000313" key="4">
    <source>
        <dbReference type="Proteomes" id="UP000038010"/>
    </source>
</evidence>
<keyword evidence="1" id="KW-1133">Transmembrane helix</keyword>
<dbReference type="Pfam" id="PF24864">
    <property type="entry name" value="DUF7730"/>
    <property type="match status" value="1"/>
</dbReference>
<dbReference type="RefSeq" id="XP_018005027.1">
    <property type="nucleotide sequence ID" value="XM_018142284.1"/>
</dbReference>
<dbReference type="PANTHER" id="PTHR38790">
    <property type="entry name" value="2EXR DOMAIN-CONTAINING PROTEIN-RELATED"/>
    <property type="match status" value="1"/>
</dbReference>
<protein>
    <recommendedName>
        <fullName evidence="2">DUF7730 domain-containing protein</fullName>
    </recommendedName>
</protein>
<organism evidence="3 4">
    <name type="scientific">Cyphellophora attinorum</name>
    <dbReference type="NCBI Taxonomy" id="1664694"/>
    <lineage>
        <taxon>Eukaryota</taxon>
        <taxon>Fungi</taxon>
        <taxon>Dikarya</taxon>
        <taxon>Ascomycota</taxon>
        <taxon>Pezizomycotina</taxon>
        <taxon>Eurotiomycetes</taxon>
        <taxon>Chaetothyriomycetidae</taxon>
        <taxon>Chaetothyriales</taxon>
        <taxon>Cyphellophoraceae</taxon>
        <taxon>Cyphellophora</taxon>
    </lineage>
</organism>
<feature type="transmembrane region" description="Helical" evidence="1">
    <location>
        <begin position="12"/>
        <end position="31"/>
    </location>
</feature>
<dbReference type="EMBL" id="LFJN01000002">
    <property type="protein sequence ID" value="KPI45064.1"/>
    <property type="molecule type" value="Genomic_DNA"/>
</dbReference>
<evidence type="ECO:0000259" key="2">
    <source>
        <dbReference type="Pfam" id="PF24864"/>
    </source>
</evidence>
<keyword evidence="4" id="KW-1185">Reference proteome</keyword>
<dbReference type="AlphaFoldDB" id="A0A0N1HAM6"/>
<evidence type="ECO:0000313" key="3">
    <source>
        <dbReference type="EMBL" id="KPI45064.1"/>
    </source>
</evidence>
<dbReference type="GeneID" id="28734164"/>
<keyword evidence="1" id="KW-0812">Transmembrane</keyword>
<dbReference type="Proteomes" id="UP000038010">
    <property type="component" value="Unassembled WGS sequence"/>
</dbReference>
<accession>A0A0N1HAM6</accession>
<sequence>MGIPYDKSQSSPWFYAKIALLLPFALAYEWCRPRWFRLFPPAKPIETPWDQRYRADATKSSTEASKQDALFLNLPLEVRHAVYQLILPAQTFHLSLSIYGGVPVSKFKCLHPQFHADSVHGDCHGYRVKQDALDLLSLPLVCRQTRDEALPILYQNTWLTFSQPFCFLSVFDALPPDLTTSIRHASYHRSIDMKLIRAQPVAMEEWHRFCAFWPKHFSPSFNLHLSASPFRDGARRIRHPQHESDVDWLRPLLSLARRIQLWLQIPSGDSGAHQRHAENRFARSSTVGTLPPGPPGLATPAPLEAFAAADFFRAGGTRETRIEQQRDTMNVVIDLSHMVEADRAEEELVADLQRQVQDALWKWKPYGRLIGDD</sequence>
<dbReference type="InterPro" id="IPR056632">
    <property type="entry name" value="DUF7730"/>
</dbReference>
<keyword evidence="1" id="KW-0472">Membrane</keyword>
<dbReference type="PANTHER" id="PTHR38790:SF9">
    <property type="entry name" value="F-BOX DOMAIN-CONTAINING PROTEIN"/>
    <property type="match status" value="1"/>
</dbReference>
<dbReference type="VEuPathDB" id="FungiDB:AB675_2321"/>
<evidence type="ECO:0000256" key="1">
    <source>
        <dbReference type="SAM" id="Phobius"/>
    </source>
</evidence>
<proteinExistence type="predicted"/>
<gene>
    <name evidence="3" type="ORF">AB675_2321</name>
</gene>
<feature type="domain" description="DUF7730" evidence="2">
    <location>
        <begin position="66"/>
        <end position="196"/>
    </location>
</feature>
<comment type="caution">
    <text evidence="3">The sequence shown here is derived from an EMBL/GenBank/DDBJ whole genome shotgun (WGS) entry which is preliminary data.</text>
</comment>
<reference evidence="3 4" key="1">
    <citation type="submission" date="2015-06" db="EMBL/GenBank/DDBJ databases">
        <title>Draft genome of the ant-associated black yeast Phialophora attae CBS 131958.</title>
        <authorList>
            <person name="Moreno L.F."/>
            <person name="Stielow B.J."/>
            <person name="de Hoog S."/>
            <person name="Vicente V.A."/>
            <person name="Weiss V.A."/>
            <person name="de Vries M."/>
            <person name="Cruz L.M."/>
            <person name="Souza E.M."/>
        </authorList>
    </citation>
    <scope>NUCLEOTIDE SEQUENCE [LARGE SCALE GENOMIC DNA]</scope>
    <source>
        <strain evidence="3 4">CBS 131958</strain>
    </source>
</reference>